<evidence type="ECO:0000313" key="1">
    <source>
        <dbReference type="EMBL" id="KAG5520573.1"/>
    </source>
</evidence>
<name>A0AAV6HZ48_9ERIC</name>
<accession>A0AAV6HZ48</accession>
<sequence>MDENNKLPDELVLEILDRTSGAKELLITSLVSHRYADLVSKVRIVRVSRECFGHDASALTAHHTSSPVQIDEEGMENIMDKLIRPYNNLPTVSCSTCLQPLSNYLPVLRFVSKLRKIQHLTVEVPSFVDHLNILFKWGAHLEDGVLHTVSAIVKDWIVSGRIPWEGVIRDATLRSDLLVQQSFHHPNLQSFTIIDPRRRGLNTVVTGPELAKLNGGRYDSRRLCNIKKISTSFPQLLLPSGERMLYAEIILLKFVYTGVDLVEDDGTEVSESDMETFVSCFDHINPEDSIFQEAAEEVYKLPTENLDSEFVLRSGEECCSFVHLKQEMTCPSSHYLLRLHAPVRCTLMILACIYVVNDVFGRSSQPQHMPKLPPFCRFSRRSVNERCT</sequence>
<dbReference type="AlphaFoldDB" id="A0AAV6HZ48"/>
<organism evidence="1 2">
    <name type="scientific">Rhododendron griersonianum</name>
    <dbReference type="NCBI Taxonomy" id="479676"/>
    <lineage>
        <taxon>Eukaryota</taxon>
        <taxon>Viridiplantae</taxon>
        <taxon>Streptophyta</taxon>
        <taxon>Embryophyta</taxon>
        <taxon>Tracheophyta</taxon>
        <taxon>Spermatophyta</taxon>
        <taxon>Magnoliopsida</taxon>
        <taxon>eudicotyledons</taxon>
        <taxon>Gunneridae</taxon>
        <taxon>Pentapetalae</taxon>
        <taxon>asterids</taxon>
        <taxon>Ericales</taxon>
        <taxon>Ericaceae</taxon>
        <taxon>Ericoideae</taxon>
        <taxon>Rhodoreae</taxon>
        <taxon>Rhododendron</taxon>
    </lineage>
</organism>
<comment type="caution">
    <text evidence="1">The sequence shown here is derived from an EMBL/GenBank/DDBJ whole genome shotgun (WGS) entry which is preliminary data.</text>
</comment>
<reference evidence="1" key="1">
    <citation type="submission" date="2020-08" db="EMBL/GenBank/DDBJ databases">
        <title>Plant Genome Project.</title>
        <authorList>
            <person name="Zhang R.-G."/>
        </authorList>
    </citation>
    <scope>NUCLEOTIDE SEQUENCE</scope>
    <source>
        <strain evidence="1">WSP0</strain>
        <tissue evidence="1">Leaf</tissue>
    </source>
</reference>
<keyword evidence="2" id="KW-1185">Reference proteome</keyword>
<gene>
    <name evidence="1" type="ORF">RHGRI_033228</name>
</gene>
<protein>
    <recommendedName>
        <fullName evidence="3">F-box domain-containing protein</fullName>
    </recommendedName>
</protein>
<proteinExistence type="predicted"/>
<evidence type="ECO:0008006" key="3">
    <source>
        <dbReference type="Google" id="ProtNLM"/>
    </source>
</evidence>
<dbReference type="Proteomes" id="UP000823749">
    <property type="component" value="Chromosome 12"/>
</dbReference>
<dbReference type="EMBL" id="JACTNZ010000012">
    <property type="protein sequence ID" value="KAG5520573.1"/>
    <property type="molecule type" value="Genomic_DNA"/>
</dbReference>
<dbReference type="InterPro" id="IPR044809">
    <property type="entry name" value="AUF1-like"/>
</dbReference>
<evidence type="ECO:0000313" key="2">
    <source>
        <dbReference type="Proteomes" id="UP000823749"/>
    </source>
</evidence>
<dbReference type="PANTHER" id="PTHR31215">
    <property type="entry name" value="OS05G0510400 PROTEIN-RELATED"/>
    <property type="match status" value="1"/>
</dbReference>